<feature type="region of interest" description="Disordered" evidence="1">
    <location>
        <begin position="40"/>
        <end position="73"/>
    </location>
</feature>
<proteinExistence type="predicted"/>
<reference evidence="2" key="1">
    <citation type="submission" date="2020-06" db="EMBL/GenBank/DDBJ databases">
        <authorList>
            <person name="Li T."/>
            <person name="Hu X."/>
            <person name="Zhang T."/>
            <person name="Song X."/>
            <person name="Zhang H."/>
            <person name="Dai N."/>
            <person name="Sheng W."/>
            <person name="Hou X."/>
            <person name="Wei L."/>
        </authorList>
    </citation>
    <scope>NUCLEOTIDE SEQUENCE</scope>
    <source>
        <strain evidence="2">G01</strain>
        <tissue evidence="2">Leaf</tissue>
    </source>
</reference>
<name>A0AAW2RJC7_9LAMI</name>
<organism evidence="2">
    <name type="scientific">Sesamum angustifolium</name>
    <dbReference type="NCBI Taxonomy" id="2727405"/>
    <lineage>
        <taxon>Eukaryota</taxon>
        <taxon>Viridiplantae</taxon>
        <taxon>Streptophyta</taxon>
        <taxon>Embryophyta</taxon>
        <taxon>Tracheophyta</taxon>
        <taxon>Spermatophyta</taxon>
        <taxon>Magnoliopsida</taxon>
        <taxon>eudicotyledons</taxon>
        <taxon>Gunneridae</taxon>
        <taxon>Pentapetalae</taxon>
        <taxon>asterids</taxon>
        <taxon>lamiids</taxon>
        <taxon>Lamiales</taxon>
        <taxon>Pedaliaceae</taxon>
        <taxon>Sesamum</taxon>
    </lineage>
</organism>
<protein>
    <submittedName>
        <fullName evidence="2">Uncharacterized protein</fullName>
    </submittedName>
</protein>
<evidence type="ECO:0000256" key="1">
    <source>
        <dbReference type="SAM" id="MobiDB-lite"/>
    </source>
</evidence>
<dbReference type="AlphaFoldDB" id="A0AAW2RJC7"/>
<evidence type="ECO:0000313" key="2">
    <source>
        <dbReference type="EMBL" id="KAL0380099.1"/>
    </source>
</evidence>
<gene>
    <name evidence="2" type="ORF">Sangu_0074200</name>
</gene>
<sequence length="73" mass="8118">MFDGVPSDQFHQFLVSRTSSLPIPLSFAAAAAYNDPYASLHSPTLQQQHHQHQESPTRSIFMTGSMPRAPPRP</sequence>
<dbReference type="EMBL" id="JACGWK010000001">
    <property type="protein sequence ID" value="KAL0380099.1"/>
    <property type="molecule type" value="Genomic_DNA"/>
</dbReference>
<feature type="compositionally biased region" description="Polar residues" evidence="1">
    <location>
        <begin position="41"/>
        <end position="62"/>
    </location>
</feature>
<comment type="caution">
    <text evidence="2">The sequence shown here is derived from an EMBL/GenBank/DDBJ whole genome shotgun (WGS) entry which is preliminary data.</text>
</comment>
<accession>A0AAW2RJC7</accession>
<reference evidence="2" key="2">
    <citation type="journal article" date="2024" name="Plant">
        <title>Genomic evolution and insights into agronomic trait innovations of Sesamum species.</title>
        <authorList>
            <person name="Miao H."/>
            <person name="Wang L."/>
            <person name="Qu L."/>
            <person name="Liu H."/>
            <person name="Sun Y."/>
            <person name="Le M."/>
            <person name="Wang Q."/>
            <person name="Wei S."/>
            <person name="Zheng Y."/>
            <person name="Lin W."/>
            <person name="Duan Y."/>
            <person name="Cao H."/>
            <person name="Xiong S."/>
            <person name="Wang X."/>
            <person name="Wei L."/>
            <person name="Li C."/>
            <person name="Ma Q."/>
            <person name="Ju M."/>
            <person name="Zhao R."/>
            <person name="Li G."/>
            <person name="Mu C."/>
            <person name="Tian Q."/>
            <person name="Mei H."/>
            <person name="Zhang T."/>
            <person name="Gao T."/>
            <person name="Zhang H."/>
        </authorList>
    </citation>
    <scope>NUCLEOTIDE SEQUENCE</scope>
    <source>
        <strain evidence="2">G01</strain>
    </source>
</reference>